<dbReference type="PROSITE" id="PS51450">
    <property type="entry name" value="LRR"/>
    <property type="match status" value="1"/>
</dbReference>
<dbReference type="GO" id="GO:0016020">
    <property type="term" value="C:membrane"/>
    <property type="evidence" value="ECO:0007669"/>
    <property type="project" value="UniProtKB-SubCell"/>
</dbReference>
<dbReference type="GO" id="GO:0007409">
    <property type="term" value="P:axonogenesis"/>
    <property type="evidence" value="ECO:0007669"/>
    <property type="project" value="TreeGrafter"/>
</dbReference>
<dbReference type="SMART" id="SM00369">
    <property type="entry name" value="LRR_TYP"/>
    <property type="match status" value="4"/>
</dbReference>
<evidence type="ECO:0000256" key="6">
    <source>
        <dbReference type="ARBA" id="ARBA00022737"/>
    </source>
</evidence>
<keyword evidence="3" id="KW-0433">Leucine-rich repeat</keyword>
<organism evidence="10 11">
    <name type="scientific">Eptatretus burgeri</name>
    <name type="common">Inshore hagfish</name>
    <dbReference type="NCBI Taxonomy" id="7764"/>
    <lineage>
        <taxon>Eukaryota</taxon>
        <taxon>Metazoa</taxon>
        <taxon>Chordata</taxon>
        <taxon>Craniata</taxon>
        <taxon>Vertebrata</taxon>
        <taxon>Cyclostomata</taxon>
        <taxon>Myxini</taxon>
        <taxon>Myxiniformes</taxon>
        <taxon>Myxinidae</taxon>
        <taxon>Eptatretinae</taxon>
        <taxon>Eptatretus</taxon>
    </lineage>
</organism>
<keyword evidence="5" id="KW-0732">Signal</keyword>
<evidence type="ECO:0000256" key="8">
    <source>
        <dbReference type="ARBA" id="ARBA00023136"/>
    </source>
</evidence>
<name>A0A8C4NEF9_EPTBU</name>
<dbReference type="OMA" id="EVKCNFT"/>
<dbReference type="AlphaFoldDB" id="A0A8C4NEF9"/>
<dbReference type="Gene3D" id="3.80.10.10">
    <property type="entry name" value="Ribonuclease Inhibitor"/>
    <property type="match status" value="1"/>
</dbReference>
<keyword evidence="4" id="KW-0812">Transmembrane</keyword>
<evidence type="ECO:0000256" key="5">
    <source>
        <dbReference type="ARBA" id="ARBA00022729"/>
    </source>
</evidence>
<evidence type="ECO:0000256" key="1">
    <source>
        <dbReference type="ARBA" id="ARBA00004479"/>
    </source>
</evidence>
<evidence type="ECO:0000256" key="7">
    <source>
        <dbReference type="ARBA" id="ARBA00022989"/>
    </source>
</evidence>
<dbReference type="GeneTree" id="ENSGT00940000161826"/>
<dbReference type="Ensembl" id="ENSEBUT00000002092.1">
    <property type="protein sequence ID" value="ENSEBUP00000001758.1"/>
    <property type="gene ID" value="ENSEBUG00000001414.1"/>
</dbReference>
<dbReference type="GO" id="GO:0051965">
    <property type="term" value="P:positive regulation of synapse assembly"/>
    <property type="evidence" value="ECO:0007669"/>
    <property type="project" value="TreeGrafter"/>
</dbReference>
<reference evidence="10" key="2">
    <citation type="submission" date="2025-09" db="UniProtKB">
        <authorList>
            <consortium name="Ensembl"/>
        </authorList>
    </citation>
    <scope>IDENTIFICATION</scope>
</reference>
<dbReference type="InterPro" id="IPR001611">
    <property type="entry name" value="Leu-rich_rpt"/>
</dbReference>
<feature type="domain" description="LRRCT" evidence="9">
    <location>
        <begin position="178"/>
        <end position="229"/>
    </location>
</feature>
<dbReference type="PANTHER" id="PTHR45773:SF10">
    <property type="match status" value="1"/>
</dbReference>
<keyword evidence="7" id="KW-1133">Transmembrane helix</keyword>
<dbReference type="Proteomes" id="UP000694388">
    <property type="component" value="Unplaced"/>
</dbReference>
<dbReference type="InterPro" id="IPR003591">
    <property type="entry name" value="Leu-rich_rpt_typical-subtyp"/>
</dbReference>
<evidence type="ECO:0000313" key="10">
    <source>
        <dbReference type="Ensembl" id="ENSEBUP00000001758.1"/>
    </source>
</evidence>
<evidence type="ECO:0000313" key="11">
    <source>
        <dbReference type="Proteomes" id="UP000694388"/>
    </source>
</evidence>
<dbReference type="InterPro" id="IPR032675">
    <property type="entry name" value="LRR_dom_sf"/>
</dbReference>
<comment type="subcellular location">
    <subcellularLocation>
        <location evidence="1">Membrane</location>
        <topology evidence="1">Single-pass type I membrane protein</topology>
    </subcellularLocation>
</comment>
<reference evidence="10" key="1">
    <citation type="submission" date="2025-08" db="UniProtKB">
        <authorList>
            <consortium name="Ensembl"/>
        </authorList>
    </citation>
    <scope>IDENTIFICATION</scope>
</reference>
<dbReference type="InterPro" id="IPR000483">
    <property type="entry name" value="Cys-rich_flank_reg_C"/>
</dbReference>
<keyword evidence="6" id="KW-0677">Repeat</keyword>
<accession>A0A8C4NEF9</accession>
<evidence type="ECO:0000259" key="9">
    <source>
        <dbReference type="SMART" id="SM00082"/>
    </source>
</evidence>
<evidence type="ECO:0000256" key="2">
    <source>
        <dbReference type="ARBA" id="ARBA00010439"/>
    </source>
</evidence>
<dbReference type="PANTHER" id="PTHR45773">
    <property type="entry name" value="SLIT AND NTRK-LIKE PROTEIN 4-RELATED"/>
    <property type="match status" value="1"/>
</dbReference>
<evidence type="ECO:0000256" key="3">
    <source>
        <dbReference type="ARBA" id="ARBA00022614"/>
    </source>
</evidence>
<keyword evidence="8" id="KW-0472">Membrane</keyword>
<proteinExistence type="inferred from homology"/>
<protein>
    <recommendedName>
        <fullName evidence="9">LRRCT domain-containing protein</fullName>
    </recommendedName>
</protein>
<comment type="similarity">
    <text evidence="2">Belongs to the SLITRK family.</text>
</comment>
<keyword evidence="11" id="KW-1185">Reference proteome</keyword>
<dbReference type="Pfam" id="PF13855">
    <property type="entry name" value="LRR_8"/>
    <property type="match status" value="1"/>
</dbReference>
<evidence type="ECO:0000256" key="4">
    <source>
        <dbReference type="ARBA" id="ARBA00022692"/>
    </source>
</evidence>
<sequence>FMSTCWDKCLGIKRLYQLNVGLQDGYRVFLQRNDISVLGLKDLDGFRGASLLNLAQNKLQNVEDGAFRELALLKKLHLNNNLLSVITDGTFHGLYSLEYLQLNQNWLRSISSKAFSSLTKLNTLHLEDNQLSSLPSGVFESLTLTTLDMSRNNFVIPQLNDLLGHLDLRVTEVKLDENPWDCSCKALPTKLWLDNLPYAPVHKLSLMCISPENLKQSKLQDIPAETLCSLHNDTSVTMAVFIMYIFDTTWDFSKLPRKKSRT</sequence>
<dbReference type="SUPFAM" id="SSF52058">
    <property type="entry name" value="L domain-like"/>
    <property type="match status" value="1"/>
</dbReference>
<dbReference type="SMART" id="SM00082">
    <property type="entry name" value="LRRCT"/>
    <property type="match status" value="1"/>
</dbReference>